<dbReference type="OrthoDB" id="270034at2759"/>
<evidence type="ECO:0000313" key="1">
    <source>
        <dbReference type="EMBL" id="KAG5464478.1"/>
    </source>
</evidence>
<gene>
    <name evidence="1" type="ORF">LSCM1_00668</name>
</gene>
<keyword evidence="2" id="KW-1185">Reference proteome</keyword>
<dbReference type="EMBL" id="JAFEUZ010000036">
    <property type="protein sequence ID" value="KAG5464478.1"/>
    <property type="molecule type" value="Genomic_DNA"/>
</dbReference>
<dbReference type="Proteomes" id="UP000673552">
    <property type="component" value="Chromosome 36"/>
</dbReference>
<dbReference type="GeneID" id="92510822"/>
<protein>
    <submittedName>
        <fullName evidence="1">Uncharacterized protein</fullName>
    </submittedName>
</protein>
<name>A0A836GII0_9TRYP</name>
<reference evidence="1 2" key="1">
    <citation type="submission" date="2021-03" db="EMBL/GenBank/DDBJ databases">
        <title>Leishmania (Mundinia) martiniquensis Genome sequencing and assembly.</title>
        <authorList>
            <person name="Almutairi H."/>
            <person name="Gatherer D."/>
        </authorList>
    </citation>
    <scope>NUCLEOTIDE SEQUENCE [LARGE SCALE GENOMIC DNA]</scope>
    <source>
        <strain evidence="1">LSCM1</strain>
    </source>
</reference>
<dbReference type="AlphaFoldDB" id="A0A836GII0"/>
<sequence length="278" mass="31877">MSQSSTANDRCATLVPFLVALSDYQKKGVGVDMMLKAALNIARLCMLYSRDAQDKKRYFQLADSIIECRMLCNFGRPALTLRQGLKVFAMKDRMEFWHWAFAWLSLLLRILEQLSGDLNYLQKVVFHHWNRDTFSFFYRFFKSFSLTSCLMLELTRRSVLQRALRDASTPLQRLHAAVELRVSNALMVRTLCEMYVYFKWIPAYHPVKTLEFLCGFVSGVIGVWLVWKDTRYAWPLRPAPAAEMMTQCPNKDPLKRAVCVLGSHGDGSEGVSGSGEDG</sequence>
<organism evidence="1 2">
    <name type="scientific">Leishmania martiniquensis</name>
    <dbReference type="NCBI Taxonomy" id="1580590"/>
    <lineage>
        <taxon>Eukaryota</taxon>
        <taxon>Discoba</taxon>
        <taxon>Euglenozoa</taxon>
        <taxon>Kinetoplastea</taxon>
        <taxon>Metakinetoplastina</taxon>
        <taxon>Trypanosomatida</taxon>
        <taxon>Trypanosomatidae</taxon>
        <taxon>Leishmaniinae</taxon>
        <taxon>Leishmania</taxon>
    </lineage>
</organism>
<dbReference type="RefSeq" id="XP_067174415.1">
    <property type="nucleotide sequence ID" value="XM_067318310.1"/>
</dbReference>
<evidence type="ECO:0000313" key="2">
    <source>
        <dbReference type="Proteomes" id="UP000673552"/>
    </source>
</evidence>
<comment type="caution">
    <text evidence="1">The sequence shown here is derived from an EMBL/GenBank/DDBJ whole genome shotgun (WGS) entry which is preliminary data.</text>
</comment>
<accession>A0A836GII0</accession>
<proteinExistence type="predicted"/>
<dbReference type="KEGG" id="lmat:92510822"/>